<dbReference type="SUPFAM" id="SSF52283">
    <property type="entry name" value="Formate/glycerate dehydrogenase catalytic domain-like"/>
    <property type="match status" value="1"/>
</dbReference>
<evidence type="ECO:0000256" key="3">
    <source>
        <dbReference type="ARBA" id="ARBA00023027"/>
    </source>
</evidence>
<accession>A0ABV7X250</accession>
<evidence type="ECO:0000259" key="6">
    <source>
        <dbReference type="Pfam" id="PF02826"/>
    </source>
</evidence>
<dbReference type="SUPFAM" id="SSF51735">
    <property type="entry name" value="NAD(P)-binding Rossmann-fold domains"/>
    <property type="match status" value="1"/>
</dbReference>
<dbReference type="InterPro" id="IPR050857">
    <property type="entry name" value="D-2-hydroxyacid_DH"/>
</dbReference>
<dbReference type="Proteomes" id="UP001595613">
    <property type="component" value="Unassembled WGS sequence"/>
</dbReference>
<keyword evidence="2 4" id="KW-0560">Oxidoreductase</keyword>
<evidence type="ECO:0000256" key="2">
    <source>
        <dbReference type="ARBA" id="ARBA00023002"/>
    </source>
</evidence>
<name>A0ABV7X250_9HYPH</name>
<dbReference type="EMBL" id="JBHRYD010000005">
    <property type="protein sequence ID" value="MFC3704629.1"/>
    <property type="molecule type" value="Genomic_DNA"/>
</dbReference>
<dbReference type="InterPro" id="IPR029753">
    <property type="entry name" value="D-isomer_DH_CS"/>
</dbReference>
<dbReference type="Gene3D" id="3.40.50.720">
    <property type="entry name" value="NAD(P)-binding Rossmann-like Domain"/>
    <property type="match status" value="2"/>
</dbReference>
<proteinExistence type="inferred from homology"/>
<dbReference type="RefSeq" id="WP_380096352.1">
    <property type="nucleotide sequence ID" value="NZ_JBHRYD010000005.1"/>
</dbReference>
<dbReference type="GO" id="GO:0016491">
    <property type="term" value="F:oxidoreductase activity"/>
    <property type="evidence" value="ECO:0007669"/>
    <property type="project" value="UniProtKB-KW"/>
</dbReference>
<comment type="caution">
    <text evidence="7">The sequence shown here is derived from an EMBL/GenBank/DDBJ whole genome shotgun (WGS) entry which is preliminary data.</text>
</comment>
<dbReference type="CDD" id="cd12173">
    <property type="entry name" value="PGDH_4"/>
    <property type="match status" value="1"/>
</dbReference>
<dbReference type="Pfam" id="PF02826">
    <property type="entry name" value="2-Hacid_dh_C"/>
    <property type="match status" value="1"/>
</dbReference>
<dbReference type="PROSITE" id="PS00671">
    <property type="entry name" value="D_2_HYDROXYACID_DH_3"/>
    <property type="match status" value="1"/>
</dbReference>
<dbReference type="EC" id="1.1.1.-" evidence="7"/>
<dbReference type="InterPro" id="IPR006139">
    <property type="entry name" value="D-isomer_2_OHA_DH_cat_dom"/>
</dbReference>
<keyword evidence="3" id="KW-0520">NAD</keyword>
<comment type="similarity">
    <text evidence="1 4">Belongs to the D-isomer specific 2-hydroxyacid dehydrogenase family.</text>
</comment>
<evidence type="ECO:0000256" key="4">
    <source>
        <dbReference type="RuleBase" id="RU003719"/>
    </source>
</evidence>
<organism evidence="7 8">
    <name type="scientific">Devosia honganensis</name>
    <dbReference type="NCBI Taxonomy" id="1610527"/>
    <lineage>
        <taxon>Bacteria</taxon>
        <taxon>Pseudomonadati</taxon>
        <taxon>Pseudomonadota</taxon>
        <taxon>Alphaproteobacteria</taxon>
        <taxon>Hyphomicrobiales</taxon>
        <taxon>Devosiaceae</taxon>
        <taxon>Devosia</taxon>
    </lineage>
</organism>
<dbReference type="InterPro" id="IPR006140">
    <property type="entry name" value="D-isomer_DH_NAD-bd"/>
</dbReference>
<sequence>MPHVLVAGKLHPSGLALLQSAADVTFDYVEEVSEPSYAGLIGRADGLVLRTQPLSAATVAQAPRLRIVSRHGVGYDAVHLPSLNARGIALAVVGDVNSVSVAEHSMMLLLALAKRTVRAHDAVSGGGWGWRNRLEAVELAGKRLLILGYGRIGRHLARMASGFDMEIRAYDPYLAAAGWPDGPAAPVGDLNAGLAWADAVSINAPKNERPLIGAAELAAMKPGAMLVNTARGGIVDEAALVAALRSGRLAGAGLDVFEDEPPPSDSPLLGLEQVILSPHIAGLTAECGERMAISSVRNVLDFFAGAIDPALVVNGGHLNGNK</sequence>
<feature type="domain" description="D-isomer specific 2-hydroxyacid dehydrogenase catalytic" evidence="5">
    <location>
        <begin position="4"/>
        <end position="311"/>
    </location>
</feature>
<protein>
    <submittedName>
        <fullName evidence="7">Hydroxyacid dehydrogenase</fullName>
        <ecNumber evidence="7">1.1.1.-</ecNumber>
    </submittedName>
</protein>
<evidence type="ECO:0000313" key="8">
    <source>
        <dbReference type="Proteomes" id="UP001595613"/>
    </source>
</evidence>
<reference evidence="8" key="1">
    <citation type="journal article" date="2019" name="Int. J. Syst. Evol. Microbiol.">
        <title>The Global Catalogue of Microorganisms (GCM) 10K type strain sequencing project: providing services to taxonomists for standard genome sequencing and annotation.</title>
        <authorList>
            <consortium name="The Broad Institute Genomics Platform"/>
            <consortium name="The Broad Institute Genome Sequencing Center for Infectious Disease"/>
            <person name="Wu L."/>
            <person name="Ma J."/>
        </authorList>
    </citation>
    <scope>NUCLEOTIDE SEQUENCE [LARGE SCALE GENOMIC DNA]</scope>
    <source>
        <strain evidence="8">KCTC 42281</strain>
    </source>
</reference>
<evidence type="ECO:0000256" key="1">
    <source>
        <dbReference type="ARBA" id="ARBA00005854"/>
    </source>
</evidence>
<gene>
    <name evidence="7" type="ORF">ACFOOL_07650</name>
</gene>
<feature type="domain" description="D-isomer specific 2-hydroxyacid dehydrogenase NAD-binding" evidence="6">
    <location>
        <begin position="106"/>
        <end position="281"/>
    </location>
</feature>
<evidence type="ECO:0000259" key="5">
    <source>
        <dbReference type="Pfam" id="PF00389"/>
    </source>
</evidence>
<dbReference type="Pfam" id="PF00389">
    <property type="entry name" value="2-Hacid_dh"/>
    <property type="match status" value="1"/>
</dbReference>
<dbReference type="InterPro" id="IPR036291">
    <property type="entry name" value="NAD(P)-bd_dom_sf"/>
</dbReference>
<dbReference type="PANTHER" id="PTHR42789">
    <property type="entry name" value="D-ISOMER SPECIFIC 2-HYDROXYACID DEHYDROGENASE FAMILY PROTEIN (AFU_ORTHOLOGUE AFUA_6G10090)"/>
    <property type="match status" value="1"/>
</dbReference>
<keyword evidence="8" id="KW-1185">Reference proteome</keyword>
<dbReference type="PANTHER" id="PTHR42789:SF1">
    <property type="entry name" value="D-ISOMER SPECIFIC 2-HYDROXYACID DEHYDROGENASE FAMILY PROTEIN (AFU_ORTHOLOGUE AFUA_6G10090)"/>
    <property type="match status" value="1"/>
</dbReference>
<evidence type="ECO:0000313" key="7">
    <source>
        <dbReference type="EMBL" id="MFC3704629.1"/>
    </source>
</evidence>